<name>A0A837DFM5_9PSEU</name>
<feature type="compositionally biased region" description="Basic and acidic residues" evidence="1">
    <location>
        <begin position="1"/>
        <end position="11"/>
    </location>
</feature>
<dbReference type="PANTHER" id="PTHR36435">
    <property type="entry name" value="SLR1288 PROTEIN"/>
    <property type="match status" value="1"/>
</dbReference>
<dbReference type="EMBL" id="JRZE01000001">
    <property type="protein sequence ID" value="KHF46092.1"/>
    <property type="molecule type" value="Genomic_DNA"/>
</dbReference>
<dbReference type="Pfam" id="PF02517">
    <property type="entry name" value="Rce1-like"/>
    <property type="match status" value="1"/>
</dbReference>
<feature type="transmembrane region" description="Helical" evidence="2">
    <location>
        <begin position="116"/>
        <end position="137"/>
    </location>
</feature>
<keyword evidence="4" id="KW-0645">Protease</keyword>
<feature type="region of interest" description="Disordered" evidence="1">
    <location>
        <begin position="1"/>
        <end position="31"/>
    </location>
</feature>
<dbReference type="GO" id="GO:0004175">
    <property type="term" value="F:endopeptidase activity"/>
    <property type="evidence" value="ECO:0007669"/>
    <property type="project" value="UniProtKB-ARBA"/>
</dbReference>
<dbReference type="AlphaFoldDB" id="A0A837DFM5"/>
<accession>A0A837DFM5</accession>
<feature type="transmembrane region" description="Helical" evidence="2">
    <location>
        <begin position="77"/>
        <end position="96"/>
    </location>
</feature>
<organism evidence="4 5">
    <name type="scientific">Saccharomonospora viridis</name>
    <dbReference type="NCBI Taxonomy" id="1852"/>
    <lineage>
        <taxon>Bacteria</taxon>
        <taxon>Bacillati</taxon>
        <taxon>Actinomycetota</taxon>
        <taxon>Actinomycetes</taxon>
        <taxon>Pseudonocardiales</taxon>
        <taxon>Pseudonocardiaceae</taxon>
        <taxon>Saccharomonospora</taxon>
    </lineage>
</organism>
<gene>
    <name evidence="4" type="ORF">MINT15_03930</name>
</gene>
<evidence type="ECO:0000313" key="4">
    <source>
        <dbReference type="EMBL" id="KHF46092.1"/>
    </source>
</evidence>
<sequence length="254" mass="26565">MVRMSKSDDRQLTLSGEELSGRGRSRSRTDVPNGRFHRVDLVVVFAAGIVLGLETVVELASGPLRSTGMSPLLADAIGWGVANGLILVIALGITRLRYGRVASPLRLHRPTLRTTLVGLAGAVGLAAINFAVMFLPLDGGPAGGIADGPAWAQLVFAVLFGVVVTGFYEEVVYRGVLMTGLSDRFGSKAGLVLSSVAFSLAHLPRAYNTVTGLLGGLYLGWLYRRYDSLNVVIIAHGLGNALLGVAAAAANVSP</sequence>
<dbReference type="Proteomes" id="UP000030848">
    <property type="component" value="Unassembled WGS sequence"/>
</dbReference>
<dbReference type="GO" id="GO:0006508">
    <property type="term" value="P:proteolysis"/>
    <property type="evidence" value="ECO:0007669"/>
    <property type="project" value="UniProtKB-KW"/>
</dbReference>
<keyword evidence="2" id="KW-0472">Membrane</keyword>
<evidence type="ECO:0000256" key="1">
    <source>
        <dbReference type="SAM" id="MobiDB-lite"/>
    </source>
</evidence>
<feature type="domain" description="CAAX prenyl protease 2/Lysostaphin resistance protein A-like" evidence="3">
    <location>
        <begin position="153"/>
        <end position="241"/>
    </location>
</feature>
<dbReference type="InterPro" id="IPR052710">
    <property type="entry name" value="CAAX_protease"/>
</dbReference>
<feature type="transmembrane region" description="Helical" evidence="2">
    <location>
        <begin position="36"/>
        <end position="57"/>
    </location>
</feature>
<comment type="caution">
    <text evidence="4">The sequence shown here is derived from an EMBL/GenBank/DDBJ whole genome shotgun (WGS) entry which is preliminary data.</text>
</comment>
<protein>
    <submittedName>
        <fullName evidence="4">Putative metal-dependent membrane protease</fullName>
    </submittedName>
</protein>
<keyword evidence="2" id="KW-0812">Transmembrane</keyword>
<feature type="transmembrane region" description="Helical" evidence="2">
    <location>
        <begin position="228"/>
        <end position="250"/>
    </location>
</feature>
<evidence type="ECO:0000313" key="5">
    <source>
        <dbReference type="Proteomes" id="UP000030848"/>
    </source>
</evidence>
<keyword evidence="4" id="KW-0378">Hydrolase</keyword>
<dbReference type="InterPro" id="IPR003675">
    <property type="entry name" value="Rce1/LyrA-like_dom"/>
</dbReference>
<dbReference type="GO" id="GO:0080120">
    <property type="term" value="P:CAAX-box protein maturation"/>
    <property type="evidence" value="ECO:0007669"/>
    <property type="project" value="UniProtKB-ARBA"/>
</dbReference>
<feature type="transmembrane region" description="Helical" evidence="2">
    <location>
        <begin position="149"/>
        <end position="168"/>
    </location>
</feature>
<reference evidence="4 5" key="1">
    <citation type="submission" date="2014-10" db="EMBL/GenBank/DDBJ databases">
        <title>Genome sequence of Micropolyspora internatus JCM3315.</title>
        <authorList>
            <person name="Shin S.-K."/>
            <person name="Yi H."/>
        </authorList>
    </citation>
    <scope>NUCLEOTIDE SEQUENCE [LARGE SCALE GENOMIC DNA]</scope>
    <source>
        <strain evidence="4 5">JCM 3315</strain>
    </source>
</reference>
<keyword evidence="2" id="KW-1133">Transmembrane helix</keyword>
<proteinExistence type="predicted"/>
<dbReference type="PANTHER" id="PTHR36435:SF1">
    <property type="entry name" value="CAAX AMINO TERMINAL PROTEASE FAMILY PROTEIN"/>
    <property type="match status" value="1"/>
</dbReference>
<evidence type="ECO:0000256" key="2">
    <source>
        <dbReference type="SAM" id="Phobius"/>
    </source>
</evidence>
<evidence type="ECO:0000259" key="3">
    <source>
        <dbReference type="Pfam" id="PF02517"/>
    </source>
</evidence>